<dbReference type="EMBL" id="UZAH01026128">
    <property type="protein sequence ID" value="VDO75998.1"/>
    <property type="molecule type" value="Genomic_DNA"/>
</dbReference>
<evidence type="ECO:0000313" key="6">
    <source>
        <dbReference type="WBParaSite" id="HPBE_0000834601-mRNA-1"/>
    </source>
</evidence>
<evidence type="ECO:0000313" key="4">
    <source>
        <dbReference type="EMBL" id="VDO75998.1"/>
    </source>
</evidence>
<accession>A0A183FLZ1</accession>
<accession>A0A3P8BHU3</accession>
<dbReference type="PANTHER" id="PTHR24637:SF236">
    <property type="entry name" value="NEMATODE CUTICLE COLLAGEN N-TERMINAL DOMAIN-CONTAINING PROTEIN"/>
    <property type="match status" value="1"/>
</dbReference>
<feature type="compositionally biased region" description="Pro residues" evidence="2">
    <location>
        <begin position="237"/>
        <end position="254"/>
    </location>
</feature>
<proteinExistence type="predicted"/>
<dbReference type="Proteomes" id="UP000050761">
    <property type="component" value="Unassembled WGS sequence"/>
</dbReference>
<dbReference type="PANTHER" id="PTHR24637">
    <property type="entry name" value="COLLAGEN"/>
    <property type="match status" value="1"/>
</dbReference>
<sequence length="333" mass="33779">MSTAAVATSLAVLIAFGTTVSIIFIAYLANDISSFYQETFEELTEFKDLANTAWHRMKPSPFESLRTRRGISLGRRRRQLDECNCGQQQRNCPQGPPGVTGPPGEPGADGTPGENGKRGYDGVVISAGGGPLGCVKCPIGPPGPPGPDGPPGPPGIDGEPGAPAANGKSGRPGLPGATGDEGAPGMTGPDGPPGTPGKSAHHSVGLPGPEGPMGPMGPAGTPGEDGTNGETGMPGEPGRPGPPGKPGPEGPDGPPGEDGENGLPGVDGEYCPCPLRSSQRDLAGLAGSPSIKPNDHHADEEPVKAKSKRRTGRRKARVPKGRGDETYPYRVRA</sequence>
<dbReference type="GO" id="GO:0042302">
    <property type="term" value="F:structural constituent of cuticle"/>
    <property type="evidence" value="ECO:0007669"/>
    <property type="project" value="InterPro"/>
</dbReference>
<keyword evidence="1" id="KW-0677">Repeat</keyword>
<dbReference type="Pfam" id="PF01484">
    <property type="entry name" value="Col_cuticle_N"/>
    <property type="match status" value="1"/>
</dbReference>
<feature type="compositionally biased region" description="Basic residues" evidence="2">
    <location>
        <begin position="305"/>
        <end position="320"/>
    </location>
</feature>
<gene>
    <name evidence="4" type="ORF">HPBE_LOCUS8347</name>
</gene>
<feature type="compositionally biased region" description="Basic and acidic residues" evidence="2">
    <location>
        <begin position="293"/>
        <end position="304"/>
    </location>
</feature>
<keyword evidence="5" id="KW-1185">Reference proteome</keyword>
<dbReference type="SMART" id="SM01088">
    <property type="entry name" value="Col_cuticle_N"/>
    <property type="match status" value="1"/>
</dbReference>
<evidence type="ECO:0000259" key="3">
    <source>
        <dbReference type="SMART" id="SM01088"/>
    </source>
</evidence>
<feature type="compositionally biased region" description="Pro residues" evidence="2">
    <location>
        <begin position="139"/>
        <end position="154"/>
    </location>
</feature>
<feature type="compositionally biased region" description="Pro residues" evidence="2">
    <location>
        <begin position="94"/>
        <end position="105"/>
    </location>
</feature>
<feature type="domain" description="Nematode cuticle collagen N-terminal" evidence="3">
    <location>
        <begin position="5"/>
        <end position="57"/>
    </location>
</feature>
<name>A0A183FLZ1_HELPZ</name>
<dbReference type="Gene3D" id="1.20.5.320">
    <property type="entry name" value="6-Phosphogluconate Dehydrogenase, domain 3"/>
    <property type="match status" value="1"/>
</dbReference>
<protein>
    <submittedName>
        <fullName evidence="6">Col_cuticle_N domain-containing protein</fullName>
    </submittedName>
</protein>
<feature type="compositionally biased region" description="Low complexity" evidence="2">
    <location>
        <begin position="216"/>
        <end position="236"/>
    </location>
</feature>
<dbReference type="OrthoDB" id="5876933at2759"/>
<evidence type="ECO:0000256" key="1">
    <source>
        <dbReference type="ARBA" id="ARBA00022737"/>
    </source>
</evidence>
<feature type="region of interest" description="Disordered" evidence="2">
    <location>
        <begin position="136"/>
        <end position="333"/>
    </location>
</feature>
<evidence type="ECO:0000256" key="2">
    <source>
        <dbReference type="SAM" id="MobiDB-lite"/>
    </source>
</evidence>
<dbReference type="WBParaSite" id="HPBE_0000834601-mRNA-1">
    <property type="protein sequence ID" value="HPBE_0000834601-mRNA-1"/>
    <property type="gene ID" value="HPBE_0000834601"/>
</dbReference>
<dbReference type="InterPro" id="IPR002486">
    <property type="entry name" value="Col_cuticle_N"/>
</dbReference>
<reference evidence="4 5" key="1">
    <citation type="submission" date="2018-11" db="EMBL/GenBank/DDBJ databases">
        <authorList>
            <consortium name="Pathogen Informatics"/>
        </authorList>
    </citation>
    <scope>NUCLEOTIDE SEQUENCE [LARGE SCALE GENOMIC DNA]</scope>
</reference>
<reference evidence="6" key="2">
    <citation type="submission" date="2019-09" db="UniProtKB">
        <authorList>
            <consortium name="WormBaseParasite"/>
        </authorList>
    </citation>
    <scope>IDENTIFICATION</scope>
</reference>
<feature type="region of interest" description="Disordered" evidence="2">
    <location>
        <begin position="84"/>
        <end position="122"/>
    </location>
</feature>
<evidence type="ECO:0000313" key="5">
    <source>
        <dbReference type="Proteomes" id="UP000050761"/>
    </source>
</evidence>
<organism evidence="5 6">
    <name type="scientific">Heligmosomoides polygyrus</name>
    <name type="common">Parasitic roundworm</name>
    <dbReference type="NCBI Taxonomy" id="6339"/>
    <lineage>
        <taxon>Eukaryota</taxon>
        <taxon>Metazoa</taxon>
        <taxon>Ecdysozoa</taxon>
        <taxon>Nematoda</taxon>
        <taxon>Chromadorea</taxon>
        <taxon>Rhabditida</taxon>
        <taxon>Rhabditina</taxon>
        <taxon>Rhabditomorpha</taxon>
        <taxon>Strongyloidea</taxon>
        <taxon>Heligmosomidae</taxon>
        <taxon>Heligmosomoides</taxon>
    </lineage>
</organism>
<dbReference type="AlphaFoldDB" id="A0A183FLZ1"/>